<reference evidence="9 10" key="1">
    <citation type="submission" date="2020-08" db="EMBL/GenBank/DDBJ databases">
        <title>Genomic Encyclopedia of Type Strains, Phase III (KMG-III): the genomes of soil and plant-associated and newly described type strains.</title>
        <authorList>
            <person name="Whitman W."/>
        </authorList>
    </citation>
    <scope>NUCLEOTIDE SEQUENCE [LARGE SCALE GENOMIC DNA]</scope>
    <source>
        <strain evidence="9 10">CECT 3287</strain>
    </source>
</reference>
<evidence type="ECO:0000256" key="1">
    <source>
        <dbReference type="ARBA" id="ARBA00022729"/>
    </source>
</evidence>
<keyword evidence="5 6" id="KW-0326">Glycosidase</keyword>
<dbReference type="GO" id="GO:0030246">
    <property type="term" value="F:carbohydrate binding"/>
    <property type="evidence" value="ECO:0007669"/>
    <property type="project" value="InterPro"/>
</dbReference>
<evidence type="ECO:0000259" key="8">
    <source>
        <dbReference type="PROSITE" id="PS51910"/>
    </source>
</evidence>
<evidence type="ECO:0000313" key="9">
    <source>
        <dbReference type="EMBL" id="MBB3099922.1"/>
    </source>
</evidence>
<dbReference type="Gene3D" id="3.20.20.80">
    <property type="entry name" value="Glycosidases"/>
    <property type="match status" value="1"/>
</dbReference>
<protein>
    <submittedName>
        <fullName evidence="9">GH18 family chitinase</fullName>
    </submittedName>
</protein>
<dbReference type="InterPro" id="IPR013830">
    <property type="entry name" value="SGNH_hydro"/>
</dbReference>
<dbReference type="EMBL" id="JACHXF010000021">
    <property type="protein sequence ID" value="MBB3099922.1"/>
    <property type="molecule type" value="Genomic_DNA"/>
</dbReference>
<evidence type="ECO:0000313" key="10">
    <source>
        <dbReference type="Proteomes" id="UP000590749"/>
    </source>
</evidence>
<dbReference type="Pfam" id="PF13517">
    <property type="entry name" value="FG-GAP_3"/>
    <property type="match status" value="2"/>
</dbReference>
<dbReference type="InterPro" id="IPR050314">
    <property type="entry name" value="Glycosyl_Hydrlase_18"/>
</dbReference>
<evidence type="ECO:0000256" key="3">
    <source>
        <dbReference type="ARBA" id="ARBA00023024"/>
    </source>
</evidence>
<comment type="caution">
    <text evidence="9">The sequence shown here is derived from an EMBL/GenBank/DDBJ whole genome shotgun (WGS) entry which is preliminary data.</text>
</comment>
<name>A0A7W5APN1_9ACTN</name>
<dbReference type="SMART" id="SM00636">
    <property type="entry name" value="Glyco_18"/>
    <property type="match status" value="1"/>
</dbReference>
<evidence type="ECO:0000256" key="4">
    <source>
        <dbReference type="ARBA" id="ARBA00023277"/>
    </source>
</evidence>
<dbReference type="GO" id="GO:0008061">
    <property type="term" value="F:chitin binding"/>
    <property type="evidence" value="ECO:0007669"/>
    <property type="project" value="InterPro"/>
</dbReference>
<keyword evidence="10" id="KW-1185">Reference proteome</keyword>
<dbReference type="SUPFAM" id="SSF52266">
    <property type="entry name" value="SGNH hydrolase"/>
    <property type="match status" value="1"/>
</dbReference>
<dbReference type="Gene3D" id="3.40.50.1110">
    <property type="entry name" value="SGNH hydrolase"/>
    <property type="match status" value="1"/>
</dbReference>
<dbReference type="InterPro" id="IPR013517">
    <property type="entry name" value="FG-GAP"/>
</dbReference>
<dbReference type="InterPro" id="IPR003610">
    <property type="entry name" value="CBM5/12"/>
</dbReference>
<keyword evidence="3" id="KW-0624">Polysaccharide degradation</keyword>
<dbReference type="PROSITE" id="PS51910">
    <property type="entry name" value="GH18_2"/>
    <property type="match status" value="1"/>
</dbReference>
<dbReference type="InterPro" id="IPR017853">
    <property type="entry name" value="GH"/>
</dbReference>
<dbReference type="SUPFAM" id="SSF56219">
    <property type="entry name" value="DNase I-like"/>
    <property type="match status" value="1"/>
</dbReference>
<keyword evidence="2 6" id="KW-0378">Hydrolase</keyword>
<dbReference type="GO" id="GO:0006032">
    <property type="term" value="P:chitin catabolic process"/>
    <property type="evidence" value="ECO:0007669"/>
    <property type="project" value="UniProtKB-KW"/>
</dbReference>
<dbReference type="Gene3D" id="3.60.10.10">
    <property type="entry name" value="Endonuclease/exonuclease/phosphatase"/>
    <property type="match status" value="1"/>
</dbReference>
<keyword evidence="4" id="KW-0119">Carbohydrate metabolism</keyword>
<dbReference type="GO" id="GO:0005975">
    <property type="term" value="P:carbohydrate metabolic process"/>
    <property type="evidence" value="ECO:0007669"/>
    <property type="project" value="InterPro"/>
</dbReference>
<feature type="compositionally biased region" description="Gly residues" evidence="7">
    <location>
        <begin position="850"/>
        <end position="864"/>
    </location>
</feature>
<evidence type="ECO:0000256" key="5">
    <source>
        <dbReference type="ARBA" id="ARBA00023295"/>
    </source>
</evidence>
<dbReference type="Gene3D" id="3.10.50.10">
    <property type="match status" value="1"/>
</dbReference>
<dbReference type="Pfam" id="PF00704">
    <property type="entry name" value="Glyco_hydro_18"/>
    <property type="match status" value="1"/>
</dbReference>
<dbReference type="PANTHER" id="PTHR11177:SF308">
    <property type="entry name" value="CHITINASE A"/>
    <property type="match status" value="1"/>
</dbReference>
<dbReference type="InterPro" id="IPR036573">
    <property type="entry name" value="CBM_sf_5/12"/>
</dbReference>
<feature type="compositionally biased region" description="Basic and acidic residues" evidence="7">
    <location>
        <begin position="867"/>
        <end position="877"/>
    </location>
</feature>
<dbReference type="SUPFAM" id="SSF51055">
    <property type="entry name" value="Carbohydrate binding domain"/>
    <property type="match status" value="1"/>
</dbReference>
<dbReference type="InterPro" id="IPR009470">
    <property type="entry name" value="Chi_C"/>
</dbReference>
<gene>
    <name evidence="9" type="ORF">FHR83_007638</name>
</gene>
<accession>A0A7W5APN1</accession>
<feature type="domain" description="GH18" evidence="8">
    <location>
        <begin position="919"/>
        <end position="1387"/>
    </location>
</feature>
<feature type="region of interest" description="Disordered" evidence="7">
    <location>
        <begin position="850"/>
        <end position="892"/>
    </location>
</feature>
<dbReference type="Pfam" id="PF13472">
    <property type="entry name" value="Lipase_GDSL_2"/>
    <property type="match status" value="1"/>
</dbReference>
<evidence type="ECO:0000256" key="2">
    <source>
        <dbReference type="ARBA" id="ARBA00022801"/>
    </source>
</evidence>
<sequence length="1605" mass="171196">MLIIENQLVSNDLVVSDLLDVRNGEFLFRRLFAAVVVMTGLATSVAVPAAAADFPAASTALISWNMQGSTNKAKTGSKWTNTVKTLATQAPIVMIQEAGPEPPPNNSTQLPADLIFTTTNSQGVSRQHTVRHRRWNIASTGRSPIPTRQVYFLPTADPSNPRAIDGRVNLALVLTQEPDELLVVGNPVDAGRAALGARFGNEWYFTVHGLSGGGGDSGVLVSAINDQVRLLGTQNNNTTYHVTIGGDFNVDPAILGDRRHFPTNMRINSSGQATHQSGGELDYFVTTHTDQPQTVTVRPNGNSDHWPVLSGQINAAAGAPSPSPTPSPSANPVIDEIRVMPTGDGITAGVHSTDDGGFRDYLHTILKGLTTAVVITGTAAATLFARTDFVGEQKNGKRGDPDHMGFDGKGIDDIKAQSIPALKTLRPNLMTLVAGTADLVGGADGAATAEKTRSFLNEIYRTSPTTTVLLGTLPPSTNPTYQTRIDAYNDALRTIAYDKIKGGARLVLVDLGAVSPEDITNEIYPTDAGYRKIAEAFGEGAQIAVLQRMISRRSYVWEPIGKIRDAVATGSKIGFPDLNGDGKADYAVVGADGKVTGWRNDDPHKEAVSLGDISPADRGNNPALVYFADLDGDGKDDYVRILPAADSPTGIAAMRMSRNTSSGGKISWDSATIVANNLTYPPELYFTDLDGDGRDDLITIDRMGFPVAWQNKGKGMPTPGGWNKVEGFATPGEARGAQVAFADITGDGKADTVRVEFTTGEVRAWENTGAPWDVTKGWTSLGVVRDDDPFQGTYGTFADLNGDGIKDFAMTRSGATAKTAAKTAVKAAAASGAGDIEGWLVPSYGDGSRSDGGAGDLGINGGAGDPMESHPGGDDGGTRPAASGDCRPDGLATTPGVATPYCKIYQSDGREWLGQGRDRRVVGYFNGGRTGADGTPHYLVKNIPWSKVTHLNYAFASVVNNQIVVDSNATQKEWPGEVGAEMDPSLPYKGHFNLLTKYKRLHPRVKTLISVGGWAGSRGFYAMTTNADGSVNQAGIDTFSNSVVGFLRTYGFDGVDIDFEYPTVLEDTGNPADWAVSNPRRKGLPTTYAALMRTLRDTLNRASAADNRYYLLTSASTASGYLTRGMANQTALDHQDFTNLMAYDYHGTWNDVVGPNAALFDDGKDPELADLYATAEYGKLGYFNTSWAMKYMRGALQAGRVNIGVPYYTRGWQNVTGGTNGLWGKSQKSSGCEPGTGIKRPCGDGAFGIDNIWHDETNVGSELGSGTNPLWHTKNLEKNITPAYARSVGLKPDTDVTDRRTGWYTRYWDDTTKTSWLWNAEKKVFLSTEDEQGIDAVTDLVKSTGAGGVMMWELGGDYSCPADIQPDTPCGMGYTLTTRLNEKLGNIGAYDNSLRTGSSGVAPTVTANLSVEMVNYPTATANLWPLQPTVRITNNTGRTLGGGKDTKLSFDIPASTSWLVKDGNWQTYAQGGQWKLEPGVTLHRISTTLDYCQIIPAGKSLDLPIIYYLPITGPVNTSLSIGGTAYAPVTDNLKGLGTATPPAGGCNAGNWDATKVYSPASQPIEQTTVKYNGKVWKAKWETKGSAPGTGADADHEPWKLIGNAS</sequence>
<dbReference type="SMART" id="SM00495">
    <property type="entry name" value="ChtBD3"/>
    <property type="match status" value="1"/>
</dbReference>
<keyword evidence="3" id="KW-0146">Chitin degradation</keyword>
<proteinExistence type="predicted"/>
<dbReference type="RefSeq" id="WP_183225987.1">
    <property type="nucleotide sequence ID" value="NZ_BMPW01000034.1"/>
</dbReference>
<dbReference type="InterPro" id="IPR001579">
    <property type="entry name" value="Glyco_hydro_18_chit_AS"/>
</dbReference>
<dbReference type="InterPro" id="IPR036514">
    <property type="entry name" value="SGNH_hydro_sf"/>
</dbReference>
<keyword evidence="1" id="KW-0732">Signal</keyword>
<dbReference type="InterPro" id="IPR011583">
    <property type="entry name" value="Chitinase_II/V-like_cat"/>
</dbReference>
<dbReference type="Pfam" id="PF06483">
    <property type="entry name" value="ChiC"/>
    <property type="match status" value="1"/>
</dbReference>
<dbReference type="InterPro" id="IPR029070">
    <property type="entry name" value="Chitinase_insertion_sf"/>
</dbReference>
<dbReference type="SUPFAM" id="SSF54556">
    <property type="entry name" value="Chitinase insertion domain"/>
    <property type="match status" value="1"/>
</dbReference>
<feature type="region of interest" description="Disordered" evidence="7">
    <location>
        <begin position="1582"/>
        <end position="1605"/>
    </location>
</feature>
<organism evidence="9 10">
    <name type="scientific">Actinoplanes campanulatus</name>
    <dbReference type="NCBI Taxonomy" id="113559"/>
    <lineage>
        <taxon>Bacteria</taxon>
        <taxon>Bacillati</taxon>
        <taxon>Actinomycetota</taxon>
        <taxon>Actinomycetes</taxon>
        <taxon>Micromonosporales</taxon>
        <taxon>Micromonosporaceae</taxon>
        <taxon>Actinoplanes</taxon>
    </lineage>
</organism>
<dbReference type="GO" id="GO:0005576">
    <property type="term" value="C:extracellular region"/>
    <property type="evidence" value="ECO:0007669"/>
    <property type="project" value="InterPro"/>
</dbReference>
<dbReference type="InterPro" id="IPR036691">
    <property type="entry name" value="Endo/exonu/phosph_ase_sf"/>
</dbReference>
<dbReference type="GO" id="GO:0004553">
    <property type="term" value="F:hydrolase activity, hydrolyzing O-glycosyl compounds"/>
    <property type="evidence" value="ECO:0007669"/>
    <property type="project" value="InterPro"/>
</dbReference>
<dbReference type="Proteomes" id="UP000590749">
    <property type="component" value="Unassembled WGS sequence"/>
</dbReference>
<dbReference type="Gene3D" id="2.10.10.20">
    <property type="entry name" value="Carbohydrate-binding module superfamily 5/12"/>
    <property type="match status" value="1"/>
</dbReference>
<evidence type="ECO:0000256" key="7">
    <source>
        <dbReference type="SAM" id="MobiDB-lite"/>
    </source>
</evidence>
<dbReference type="PANTHER" id="PTHR11177">
    <property type="entry name" value="CHITINASE"/>
    <property type="match status" value="1"/>
</dbReference>
<dbReference type="InterPro" id="IPR001223">
    <property type="entry name" value="Glyco_hydro18_cat"/>
</dbReference>
<dbReference type="InterPro" id="IPR028994">
    <property type="entry name" value="Integrin_alpha_N"/>
</dbReference>
<dbReference type="SUPFAM" id="SSF69318">
    <property type="entry name" value="Integrin alpha N-terminal domain"/>
    <property type="match status" value="1"/>
</dbReference>
<evidence type="ECO:0000256" key="6">
    <source>
        <dbReference type="RuleBase" id="RU000489"/>
    </source>
</evidence>
<dbReference type="CDD" id="cd12215">
    <property type="entry name" value="ChiC_BD"/>
    <property type="match status" value="1"/>
</dbReference>
<dbReference type="PROSITE" id="PS01095">
    <property type="entry name" value="GH18_1"/>
    <property type="match status" value="1"/>
</dbReference>
<dbReference type="SUPFAM" id="SSF51445">
    <property type="entry name" value="(Trans)glycosidases"/>
    <property type="match status" value="1"/>
</dbReference>